<keyword evidence="7" id="KW-0812">Transmembrane</keyword>
<evidence type="ECO:0000256" key="5">
    <source>
        <dbReference type="ARBA" id="ARBA00023180"/>
    </source>
</evidence>
<dbReference type="PRINTS" id="PR01537">
    <property type="entry name" value="INTRLKN1R1F"/>
</dbReference>
<keyword evidence="3" id="KW-0520">NAD</keyword>
<dbReference type="InterPro" id="IPR000157">
    <property type="entry name" value="TIR_dom"/>
</dbReference>
<dbReference type="SUPFAM" id="SSF48726">
    <property type="entry name" value="Immunoglobulin"/>
    <property type="match status" value="2"/>
</dbReference>
<dbReference type="InterPro" id="IPR015621">
    <property type="entry name" value="IL-1_rcpt_fam"/>
</dbReference>
<keyword evidence="12" id="KW-1185">Reference proteome</keyword>
<feature type="transmembrane region" description="Helical" evidence="7">
    <location>
        <begin position="282"/>
        <end position="304"/>
    </location>
</feature>
<evidence type="ECO:0000259" key="9">
    <source>
        <dbReference type="PROSITE" id="PS50104"/>
    </source>
</evidence>
<dbReference type="Pfam" id="PF01582">
    <property type="entry name" value="TIR"/>
    <property type="match status" value="1"/>
</dbReference>
<feature type="domain" description="TIR" evidence="9">
    <location>
        <begin position="328"/>
        <end position="492"/>
    </location>
</feature>
<evidence type="ECO:0000256" key="7">
    <source>
        <dbReference type="SAM" id="Phobius"/>
    </source>
</evidence>
<accession>A0A9Q0DRK1</accession>
<evidence type="ECO:0000256" key="6">
    <source>
        <dbReference type="ARBA" id="ARBA00023319"/>
    </source>
</evidence>
<protein>
    <submittedName>
        <fullName evidence="11">Uncharacterized protein</fullName>
    </submittedName>
</protein>
<keyword evidence="5" id="KW-0325">Glycoprotein</keyword>
<keyword evidence="7" id="KW-1133">Transmembrane helix</keyword>
<feature type="signal peptide" evidence="8">
    <location>
        <begin position="1"/>
        <end position="19"/>
    </location>
</feature>
<dbReference type="SMART" id="SM00409">
    <property type="entry name" value="IG"/>
    <property type="match status" value="2"/>
</dbReference>
<reference evidence="11" key="1">
    <citation type="submission" date="2022-07" db="EMBL/GenBank/DDBJ databases">
        <title>Chromosome-level genome of Muraenolepis orangiensis.</title>
        <authorList>
            <person name="Kim J."/>
        </authorList>
    </citation>
    <scope>NUCLEOTIDE SEQUENCE</scope>
    <source>
        <strain evidence="11">KU_S4_2022</strain>
        <tissue evidence="11">Muscle</tissue>
    </source>
</reference>
<keyword evidence="6" id="KW-0393">Immunoglobulin domain</keyword>
<dbReference type="OrthoDB" id="9940746at2759"/>
<dbReference type="InterPro" id="IPR007110">
    <property type="entry name" value="Ig-like_dom"/>
</dbReference>
<evidence type="ECO:0000313" key="12">
    <source>
        <dbReference type="Proteomes" id="UP001148018"/>
    </source>
</evidence>
<dbReference type="PANTHER" id="PTHR11890:SF6">
    <property type="entry name" value="INTERLEUKIN-18 RECEPTOR 1"/>
    <property type="match status" value="1"/>
</dbReference>
<dbReference type="PROSITE" id="PS50104">
    <property type="entry name" value="TIR"/>
    <property type="match status" value="1"/>
</dbReference>
<evidence type="ECO:0000313" key="11">
    <source>
        <dbReference type="EMBL" id="KAJ3593123.1"/>
    </source>
</evidence>
<evidence type="ECO:0000256" key="2">
    <source>
        <dbReference type="ARBA" id="ARBA00022801"/>
    </source>
</evidence>
<dbReference type="PROSITE" id="PS50835">
    <property type="entry name" value="IG_LIKE"/>
    <property type="match status" value="1"/>
</dbReference>
<feature type="domain" description="Ig-like" evidence="10">
    <location>
        <begin position="177"/>
        <end position="277"/>
    </location>
</feature>
<dbReference type="GO" id="GO:0016787">
    <property type="term" value="F:hydrolase activity"/>
    <property type="evidence" value="ECO:0007669"/>
    <property type="project" value="UniProtKB-KW"/>
</dbReference>
<gene>
    <name evidence="11" type="ORF">NHX12_005460</name>
</gene>
<sequence length="509" mass="57029">MEILLVAALCFLSLQGLRSAPAVRIKTLSGRQGELVVVRDSVLDHGKQLVVLRASANSQGNYSCILGNSTCIRWFNLTVSPTEQNGDFFPRNCFQRTSCDLKCPVVYNIPSLNLTETVWYKDKSRVPLFRGSFRSVEKEDAGDYTCKQSYRHHGQLYNDTRTTRLQVTSNKHQSHSPVIRTPSTGTVYPVQLGSQLVVSCVAVVYNVFDGVYWLHGRSFVEVNQSLSVYYNTTEESSDRERTITVSLVFQKVTEDQLSGNYTCKLESTLINSQVSISLALKVPLAVGLAVLFILLVVISVLVFLRWRVHITLVMRDTLGCHVKASDGKRYDVYVMTYRSRSHSALSEEDRRWMETVLEDRLGYRLCLHERDAFPGEAVADAVMRGILQSRRVLLVPSLVDHPDPAGLGSGLPSAIHAALVDKKSRLVLILSETTQEKDSKEEEVLDGRCSTSSFSLPESLRLLTQAGSSVTWGGPRSRYLSSSFWKHLRYRLPAPRKLRAVDCALDPLC</sequence>
<dbReference type="Proteomes" id="UP001148018">
    <property type="component" value="Unassembled WGS sequence"/>
</dbReference>
<comment type="caution">
    <text evidence="11">The sequence shown here is derived from an EMBL/GenBank/DDBJ whole genome shotgun (WGS) entry which is preliminary data.</text>
</comment>
<dbReference type="InterPro" id="IPR003599">
    <property type="entry name" value="Ig_sub"/>
</dbReference>
<dbReference type="Gene3D" id="3.40.50.10140">
    <property type="entry name" value="Toll/interleukin-1 receptor homology (TIR) domain"/>
    <property type="match status" value="1"/>
</dbReference>
<keyword evidence="7" id="KW-0472">Membrane</keyword>
<evidence type="ECO:0000256" key="4">
    <source>
        <dbReference type="ARBA" id="ARBA00023157"/>
    </source>
</evidence>
<dbReference type="PANTHER" id="PTHR11890">
    <property type="entry name" value="INTERLEUKIN-1 RECEPTOR FAMILY MEMBER"/>
    <property type="match status" value="1"/>
</dbReference>
<dbReference type="AlphaFoldDB" id="A0A9Q0DRK1"/>
<proteinExistence type="inferred from homology"/>
<evidence type="ECO:0000259" key="10">
    <source>
        <dbReference type="PROSITE" id="PS50835"/>
    </source>
</evidence>
<evidence type="ECO:0000256" key="8">
    <source>
        <dbReference type="SAM" id="SignalP"/>
    </source>
</evidence>
<dbReference type="InterPro" id="IPR013783">
    <property type="entry name" value="Ig-like_fold"/>
</dbReference>
<dbReference type="GO" id="GO:0007165">
    <property type="term" value="P:signal transduction"/>
    <property type="evidence" value="ECO:0007669"/>
    <property type="project" value="InterPro"/>
</dbReference>
<evidence type="ECO:0000256" key="1">
    <source>
        <dbReference type="ARBA" id="ARBA00009752"/>
    </source>
</evidence>
<name>A0A9Q0DRK1_9TELE</name>
<dbReference type="Gene3D" id="2.60.40.10">
    <property type="entry name" value="Immunoglobulins"/>
    <property type="match status" value="2"/>
</dbReference>
<dbReference type="InterPro" id="IPR036179">
    <property type="entry name" value="Ig-like_dom_sf"/>
</dbReference>
<dbReference type="InterPro" id="IPR035897">
    <property type="entry name" value="Toll_tir_struct_dom_sf"/>
</dbReference>
<keyword evidence="4" id="KW-1015">Disulfide bond</keyword>
<dbReference type="SUPFAM" id="SSF52200">
    <property type="entry name" value="Toll/Interleukin receptor TIR domain"/>
    <property type="match status" value="1"/>
</dbReference>
<feature type="chain" id="PRO_5040442593" evidence="8">
    <location>
        <begin position="20"/>
        <end position="509"/>
    </location>
</feature>
<dbReference type="EMBL" id="JANIIK010000112">
    <property type="protein sequence ID" value="KAJ3593123.1"/>
    <property type="molecule type" value="Genomic_DNA"/>
</dbReference>
<keyword evidence="8" id="KW-0732">Signal</keyword>
<evidence type="ECO:0000256" key="3">
    <source>
        <dbReference type="ARBA" id="ARBA00023027"/>
    </source>
</evidence>
<keyword evidence="2" id="KW-0378">Hydrolase</keyword>
<organism evidence="11 12">
    <name type="scientific">Muraenolepis orangiensis</name>
    <name type="common">Patagonian moray cod</name>
    <dbReference type="NCBI Taxonomy" id="630683"/>
    <lineage>
        <taxon>Eukaryota</taxon>
        <taxon>Metazoa</taxon>
        <taxon>Chordata</taxon>
        <taxon>Craniata</taxon>
        <taxon>Vertebrata</taxon>
        <taxon>Euteleostomi</taxon>
        <taxon>Actinopterygii</taxon>
        <taxon>Neopterygii</taxon>
        <taxon>Teleostei</taxon>
        <taxon>Neoteleostei</taxon>
        <taxon>Acanthomorphata</taxon>
        <taxon>Zeiogadaria</taxon>
        <taxon>Gadariae</taxon>
        <taxon>Gadiformes</taxon>
        <taxon>Muraenolepidoidei</taxon>
        <taxon>Muraenolepididae</taxon>
        <taxon>Muraenolepis</taxon>
    </lineage>
</organism>
<comment type="similarity">
    <text evidence="1">Belongs to the interleukin-1 receptor family.</text>
</comment>